<keyword evidence="3" id="KW-1133">Transmembrane helix</keyword>
<evidence type="ECO:0000256" key="2">
    <source>
        <dbReference type="SAM" id="MobiDB-lite"/>
    </source>
</evidence>
<feature type="compositionally biased region" description="Acidic residues" evidence="2">
    <location>
        <begin position="71"/>
        <end position="81"/>
    </location>
</feature>
<accession>A0A423PLJ7</accession>
<evidence type="ECO:0000313" key="4">
    <source>
        <dbReference type="EMBL" id="ROO26453.1"/>
    </source>
</evidence>
<dbReference type="SUPFAM" id="SSF48403">
    <property type="entry name" value="Ankyrin repeat"/>
    <property type="match status" value="1"/>
</dbReference>
<dbReference type="InterPro" id="IPR002110">
    <property type="entry name" value="Ankyrin_rpt"/>
</dbReference>
<evidence type="ECO:0000256" key="1">
    <source>
        <dbReference type="PROSITE-ProRule" id="PRU00023"/>
    </source>
</evidence>
<dbReference type="EMBL" id="AYKH01000021">
    <property type="protein sequence ID" value="ROO26453.1"/>
    <property type="molecule type" value="Genomic_DNA"/>
</dbReference>
<dbReference type="AlphaFoldDB" id="A0A423PLJ7"/>
<organism evidence="4 5">
    <name type="scientific">Salinisphaera orenii MK-B5</name>
    <dbReference type="NCBI Taxonomy" id="856730"/>
    <lineage>
        <taxon>Bacteria</taxon>
        <taxon>Pseudomonadati</taxon>
        <taxon>Pseudomonadota</taxon>
        <taxon>Gammaproteobacteria</taxon>
        <taxon>Salinisphaerales</taxon>
        <taxon>Salinisphaeraceae</taxon>
        <taxon>Salinisphaera</taxon>
    </lineage>
</organism>
<keyword evidence="3" id="KW-0472">Membrane</keyword>
<dbReference type="PROSITE" id="PS50297">
    <property type="entry name" value="ANK_REP_REGION"/>
    <property type="match status" value="1"/>
</dbReference>
<sequence length="232" mass="24696">MNRNTVLALMIVLAMVVVGVYWVTQPPAPTGGPDPAAGTATPDGEATSKPDTASADAPAEEPSEAPSDAEQPPDETQADAEPVEAGFCERDFDATEARAADVEALRAAGGLVYIFEREAALDDPYGCADYYLERGLDVDAVDTREDTEPLTPLFFAIQRNDPKMLRFMIDHGADLNKRAGVANADGERLKPLGYAYNLAFDDTRIDRNEVIGILDSALTEQSATGGLTNDGS</sequence>
<evidence type="ECO:0000313" key="5">
    <source>
        <dbReference type="Proteomes" id="UP000283993"/>
    </source>
</evidence>
<gene>
    <name evidence="4" type="ORF">SAOR_10390</name>
</gene>
<dbReference type="InterPro" id="IPR036770">
    <property type="entry name" value="Ankyrin_rpt-contain_sf"/>
</dbReference>
<feature type="region of interest" description="Disordered" evidence="2">
    <location>
        <begin position="31"/>
        <end position="81"/>
    </location>
</feature>
<dbReference type="PROSITE" id="PS50088">
    <property type="entry name" value="ANK_REPEAT"/>
    <property type="match status" value="1"/>
</dbReference>
<feature type="compositionally biased region" description="Low complexity" evidence="2">
    <location>
        <begin position="33"/>
        <end position="57"/>
    </location>
</feature>
<comment type="caution">
    <text evidence="4">The sequence shown here is derived from an EMBL/GenBank/DDBJ whole genome shotgun (WGS) entry which is preliminary data.</text>
</comment>
<dbReference type="Gene3D" id="1.25.40.20">
    <property type="entry name" value="Ankyrin repeat-containing domain"/>
    <property type="match status" value="1"/>
</dbReference>
<evidence type="ECO:0000256" key="3">
    <source>
        <dbReference type="SAM" id="Phobius"/>
    </source>
</evidence>
<feature type="repeat" description="ANK" evidence="1">
    <location>
        <begin position="148"/>
        <end position="180"/>
    </location>
</feature>
<dbReference type="Proteomes" id="UP000283993">
    <property type="component" value="Unassembled WGS sequence"/>
</dbReference>
<feature type="transmembrane region" description="Helical" evidence="3">
    <location>
        <begin position="7"/>
        <end position="24"/>
    </location>
</feature>
<keyword evidence="1" id="KW-0040">ANK repeat</keyword>
<protein>
    <submittedName>
        <fullName evidence="4">Uncharacterized protein</fullName>
    </submittedName>
</protein>
<name>A0A423PLJ7_9GAMM</name>
<proteinExistence type="predicted"/>
<keyword evidence="3" id="KW-0812">Transmembrane</keyword>
<dbReference type="Pfam" id="PF13606">
    <property type="entry name" value="Ank_3"/>
    <property type="match status" value="1"/>
</dbReference>
<reference evidence="4 5" key="1">
    <citation type="submission" date="2013-10" db="EMBL/GenBank/DDBJ databases">
        <title>Salinisphaera orenii MK-B5 Genome Sequencing.</title>
        <authorList>
            <person name="Lai Q."/>
            <person name="Li C."/>
            <person name="Shao Z."/>
        </authorList>
    </citation>
    <scope>NUCLEOTIDE SEQUENCE [LARGE SCALE GENOMIC DNA]</scope>
    <source>
        <strain evidence="4 5">MK-B5</strain>
    </source>
</reference>
<keyword evidence="5" id="KW-1185">Reference proteome</keyword>
<dbReference type="RefSeq" id="WP_123631369.1">
    <property type="nucleotide sequence ID" value="NZ_AYKH01000021.1"/>
</dbReference>